<sequence>MLNPNADTPVWLITGCSKGLGRALAVHVLAQGHRCVVTARDLDSIRELISAHPDHQAAACAVDVTDPDQVTRAVRLATDRFGRIDALVNNAGFGYNASVEAGKDKQIRDLFETNFFGLASLTRAVLPVMRAQRSGHIFNVSSISGRVGSPGSAYYAASKFAVEGLSQGLAKEVGPLGIRVTVIEPGPLRTDFQGSSMTSAPDSVDDYAQTVGLRHERLRATHGHQEGSPARAAEIIFRVFQDAAPPLQLLMGKRAIEMADVRLREQFAELNRHRQTSLSVDVDS</sequence>
<feature type="domain" description="Ketoreductase" evidence="4">
    <location>
        <begin position="9"/>
        <end position="186"/>
    </location>
</feature>
<dbReference type="AlphaFoldDB" id="A0A446CID6"/>
<comment type="similarity">
    <text evidence="1 3">Belongs to the short-chain dehydrogenases/reductases (SDR) family.</text>
</comment>
<dbReference type="PANTHER" id="PTHR43976">
    <property type="entry name" value="SHORT CHAIN DEHYDROGENASE"/>
    <property type="match status" value="1"/>
</dbReference>
<evidence type="ECO:0000256" key="3">
    <source>
        <dbReference type="RuleBase" id="RU000363"/>
    </source>
</evidence>
<accession>A0A446CID6</accession>
<dbReference type="PRINTS" id="PR00080">
    <property type="entry name" value="SDRFAMILY"/>
</dbReference>
<dbReference type="Pfam" id="PF00106">
    <property type="entry name" value="adh_short"/>
    <property type="match status" value="1"/>
</dbReference>
<dbReference type="Gene3D" id="3.40.50.720">
    <property type="entry name" value="NAD(P)-binding Rossmann-like Domain"/>
    <property type="match status" value="1"/>
</dbReference>
<reference evidence="5 6" key="1">
    <citation type="submission" date="2018-07" db="EMBL/GenBank/DDBJ databases">
        <authorList>
            <person name="Peeters C."/>
        </authorList>
    </citation>
    <scope>NUCLEOTIDE SEQUENCE [LARGE SCALE GENOMIC DNA]</scope>
    <source>
        <strain evidence="5 6">LMG 30378</strain>
    </source>
</reference>
<dbReference type="PRINTS" id="PR00081">
    <property type="entry name" value="GDHRDH"/>
</dbReference>
<dbReference type="InterPro" id="IPR036291">
    <property type="entry name" value="NAD(P)-bd_dom_sf"/>
</dbReference>
<protein>
    <submittedName>
        <fullName evidence="5">3-oxoacyl-[acyl-carrier-protein] reductase FabG</fullName>
        <ecNumber evidence="5">1.1.1.100</ecNumber>
    </submittedName>
</protein>
<evidence type="ECO:0000256" key="2">
    <source>
        <dbReference type="ARBA" id="ARBA00023002"/>
    </source>
</evidence>
<dbReference type="InterPro" id="IPR051911">
    <property type="entry name" value="SDR_oxidoreductase"/>
</dbReference>
<keyword evidence="2 5" id="KW-0560">Oxidoreductase</keyword>
<dbReference type="RefSeq" id="WP_165360179.1">
    <property type="nucleotide sequence ID" value="NZ_UFQC01000012.1"/>
</dbReference>
<evidence type="ECO:0000259" key="4">
    <source>
        <dbReference type="SMART" id="SM00822"/>
    </source>
</evidence>
<dbReference type="CDD" id="cd05374">
    <property type="entry name" value="17beta-HSD-like_SDR_c"/>
    <property type="match status" value="1"/>
</dbReference>
<dbReference type="PROSITE" id="PS00061">
    <property type="entry name" value="ADH_SHORT"/>
    <property type="match status" value="1"/>
</dbReference>
<dbReference type="NCBIfam" id="NF004824">
    <property type="entry name" value="PRK06180.1"/>
    <property type="match status" value="1"/>
</dbReference>
<dbReference type="SUPFAM" id="SSF51735">
    <property type="entry name" value="NAD(P)-binding Rossmann-fold domains"/>
    <property type="match status" value="1"/>
</dbReference>
<dbReference type="Proteomes" id="UP000289465">
    <property type="component" value="Unassembled WGS sequence"/>
</dbReference>
<evidence type="ECO:0000313" key="6">
    <source>
        <dbReference type="Proteomes" id="UP000289465"/>
    </source>
</evidence>
<dbReference type="InterPro" id="IPR057326">
    <property type="entry name" value="KR_dom"/>
</dbReference>
<organism evidence="5 6">
    <name type="scientific">Achromobacter veterisilvae</name>
    <dbReference type="NCBI Taxonomy" id="2069367"/>
    <lineage>
        <taxon>Bacteria</taxon>
        <taxon>Pseudomonadati</taxon>
        <taxon>Pseudomonadota</taxon>
        <taxon>Betaproteobacteria</taxon>
        <taxon>Burkholderiales</taxon>
        <taxon>Alcaligenaceae</taxon>
        <taxon>Achromobacter</taxon>
    </lineage>
</organism>
<dbReference type="InterPro" id="IPR020904">
    <property type="entry name" value="Sc_DH/Rdtase_CS"/>
</dbReference>
<evidence type="ECO:0000256" key="1">
    <source>
        <dbReference type="ARBA" id="ARBA00006484"/>
    </source>
</evidence>
<dbReference type="EMBL" id="UFQC01000012">
    <property type="protein sequence ID" value="SSW67571.1"/>
    <property type="molecule type" value="Genomic_DNA"/>
</dbReference>
<gene>
    <name evidence="5" type="primary">fabG_12</name>
    <name evidence="5" type="ORF">AVE30378_02608</name>
</gene>
<proteinExistence type="inferred from homology"/>
<dbReference type="SMART" id="SM00822">
    <property type="entry name" value="PKS_KR"/>
    <property type="match status" value="1"/>
</dbReference>
<name>A0A446CID6_9BURK</name>
<dbReference type="PANTHER" id="PTHR43976:SF16">
    <property type="entry name" value="SHORT-CHAIN DEHYDROGENASE_REDUCTASE FAMILY PROTEIN"/>
    <property type="match status" value="1"/>
</dbReference>
<dbReference type="EC" id="1.1.1.100" evidence="5"/>
<dbReference type="GO" id="GO:0004316">
    <property type="term" value="F:3-oxoacyl-[acyl-carrier-protein] reductase (NADPH) activity"/>
    <property type="evidence" value="ECO:0007669"/>
    <property type="project" value="UniProtKB-EC"/>
</dbReference>
<dbReference type="InterPro" id="IPR002347">
    <property type="entry name" value="SDR_fam"/>
</dbReference>
<evidence type="ECO:0000313" key="5">
    <source>
        <dbReference type="EMBL" id="SSW67571.1"/>
    </source>
</evidence>